<dbReference type="OrthoDB" id="2380950at2"/>
<gene>
    <name evidence="3" type="ORF">EFBL_3629</name>
</gene>
<keyword evidence="4" id="KW-1185">Reference proteome</keyword>
<name>A0A292YPR4_9BACL</name>
<evidence type="ECO:0008006" key="5">
    <source>
        <dbReference type="Google" id="ProtNLM"/>
    </source>
</evidence>
<feature type="chain" id="PRO_5012787544" description="Sporulation protein" evidence="2">
    <location>
        <begin position="22"/>
        <end position="268"/>
    </location>
</feature>
<protein>
    <recommendedName>
        <fullName evidence="5">Sporulation protein</fullName>
    </recommendedName>
</protein>
<feature type="signal peptide" evidence="2">
    <location>
        <begin position="1"/>
        <end position="21"/>
    </location>
</feature>
<keyword evidence="2" id="KW-0732">Signal</keyword>
<accession>A0A292YPR4</accession>
<feature type="compositionally biased region" description="Polar residues" evidence="1">
    <location>
        <begin position="105"/>
        <end position="121"/>
    </location>
</feature>
<evidence type="ECO:0000313" key="3">
    <source>
        <dbReference type="EMBL" id="GAX91938.1"/>
    </source>
</evidence>
<evidence type="ECO:0000256" key="2">
    <source>
        <dbReference type="SAM" id="SignalP"/>
    </source>
</evidence>
<dbReference type="InterPro" id="IPR019076">
    <property type="entry name" value="Spore_lipoprot_YhcN/YlaJ-like"/>
</dbReference>
<dbReference type="EMBL" id="BDUF01000112">
    <property type="protein sequence ID" value="GAX91938.1"/>
    <property type="molecule type" value="Genomic_DNA"/>
</dbReference>
<dbReference type="PROSITE" id="PS51257">
    <property type="entry name" value="PROKAR_LIPOPROTEIN"/>
    <property type="match status" value="1"/>
</dbReference>
<proteinExistence type="predicted"/>
<feature type="region of interest" description="Disordered" evidence="1">
    <location>
        <begin position="105"/>
        <end position="203"/>
    </location>
</feature>
<comment type="caution">
    <text evidence="3">The sequence shown here is derived from an EMBL/GenBank/DDBJ whole genome shotgun (WGS) entry which is preliminary data.</text>
</comment>
<dbReference type="Proteomes" id="UP000217785">
    <property type="component" value="Unassembled WGS sequence"/>
</dbReference>
<reference evidence="4" key="1">
    <citation type="submission" date="2017-07" db="EMBL/GenBank/DDBJ databases">
        <title>Draft genome sequence of Effusibacillus lacus strain skLN1.</title>
        <authorList>
            <person name="Watanabe M."/>
            <person name="Kojima H."/>
            <person name="Fukui M."/>
        </authorList>
    </citation>
    <scope>NUCLEOTIDE SEQUENCE [LARGE SCALE GENOMIC DNA]</scope>
    <source>
        <strain evidence="4">skLN1</strain>
    </source>
</reference>
<organism evidence="3 4">
    <name type="scientific">Effusibacillus lacus</name>
    <dbReference type="NCBI Taxonomy" id="1348429"/>
    <lineage>
        <taxon>Bacteria</taxon>
        <taxon>Bacillati</taxon>
        <taxon>Bacillota</taxon>
        <taxon>Bacilli</taxon>
        <taxon>Bacillales</taxon>
        <taxon>Alicyclobacillaceae</taxon>
        <taxon>Effusibacillus</taxon>
    </lineage>
</organism>
<dbReference type="Pfam" id="PF09580">
    <property type="entry name" value="Spore_YhcN_YlaJ"/>
    <property type="match status" value="1"/>
</dbReference>
<feature type="compositionally biased region" description="Polar residues" evidence="1">
    <location>
        <begin position="154"/>
        <end position="188"/>
    </location>
</feature>
<sequence length="268" mass="28870">MRPRTYLLTMVLALTLSATLAACKMQGYQNRHSGDLKEADPPEMISEGIKADYRIAEELNKIPGVQGAAVLIHNGEAYVGAYIIGDEKNPDAYMKKPFGSYYGNQNPWASGNPQNGTTRSPFSGKGIPPSNSQGAAPSGPQGPNPANPQGVPQTNAQGAPQTDFNGVDQFGQNTNNDPENRQGDQGTASDPDRAGTATGNIDGNLLKKIQDKVKSMAPDVKTVHFTNRVDQVGQLQGYARYIQDGGSMDRFAQDFDQTMKRIWPDAKP</sequence>
<dbReference type="AlphaFoldDB" id="A0A292YPR4"/>
<evidence type="ECO:0000256" key="1">
    <source>
        <dbReference type="SAM" id="MobiDB-lite"/>
    </source>
</evidence>
<evidence type="ECO:0000313" key="4">
    <source>
        <dbReference type="Proteomes" id="UP000217785"/>
    </source>
</evidence>
<dbReference type="RefSeq" id="WP_096184225.1">
    <property type="nucleotide sequence ID" value="NZ_BDUF01000112.1"/>
</dbReference>